<dbReference type="InterPro" id="IPR050248">
    <property type="entry name" value="Polysacc_deacetylase_ArnD"/>
</dbReference>
<keyword evidence="2" id="KW-0732">Signal</keyword>
<dbReference type="SUPFAM" id="SSF88713">
    <property type="entry name" value="Glycoside hydrolase/deacetylase"/>
    <property type="match status" value="1"/>
</dbReference>
<sequence>MKKRLMVVIFLLLSACSSTGDATSGTGESQEKNEQNQEDKQGKAKETSEAEKKKEKDEEKREKKEETAGDKYVLQEDWSFAPAAEGESKVALLTIDDAPDEHALEMAKKLKEKEAPAIFFVNGHFLDTEEEKNTLKKIHDLGFPIGNHTETHASLQDLTEEEQYEQIVGVSDQIEEIIGKRPDFFRAPFGQNTEYSEQLVKEEGMLLMNWTYGYDWNEEYTDASSLADIMVNTPLLRDGANLLMHDREWTNKALNDIISGLREKGYTLLDPAQIKLP</sequence>
<feature type="compositionally biased region" description="Basic and acidic residues" evidence="1">
    <location>
        <begin position="29"/>
        <end position="68"/>
    </location>
</feature>
<proteinExistence type="predicted"/>
<feature type="compositionally biased region" description="Polar residues" evidence="1">
    <location>
        <begin position="18"/>
        <end position="27"/>
    </location>
</feature>
<dbReference type="PROSITE" id="PS51257">
    <property type="entry name" value="PROKAR_LIPOPROTEIN"/>
    <property type="match status" value="1"/>
</dbReference>
<comment type="caution">
    <text evidence="4">The sequence shown here is derived from an EMBL/GenBank/DDBJ whole genome shotgun (WGS) entry which is preliminary data.</text>
</comment>
<dbReference type="PANTHER" id="PTHR10587">
    <property type="entry name" value="GLYCOSYL TRANSFERASE-RELATED"/>
    <property type="match status" value="1"/>
</dbReference>
<evidence type="ECO:0000313" key="4">
    <source>
        <dbReference type="EMBL" id="SDX35055.1"/>
    </source>
</evidence>
<dbReference type="RefSeq" id="WP_093104994.1">
    <property type="nucleotide sequence ID" value="NZ_FNOS01000001.1"/>
</dbReference>
<keyword evidence="5" id="KW-1185">Reference proteome</keyword>
<accession>A0A1H3AZP9</accession>
<evidence type="ECO:0000313" key="5">
    <source>
        <dbReference type="Proteomes" id="UP000198647"/>
    </source>
</evidence>
<protein>
    <submittedName>
        <fullName evidence="4">Peptidoglycan/xylan/chitin deacetylase, PgdA/CDA1 family</fullName>
    </submittedName>
</protein>
<dbReference type="CDD" id="cd10917">
    <property type="entry name" value="CE4_NodB_like_6s_7s"/>
    <property type="match status" value="1"/>
</dbReference>
<dbReference type="InterPro" id="IPR002509">
    <property type="entry name" value="NODB_dom"/>
</dbReference>
<feature type="signal peptide" evidence="2">
    <location>
        <begin position="1"/>
        <end position="22"/>
    </location>
</feature>
<dbReference type="InterPro" id="IPR011330">
    <property type="entry name" value="Glyco_hydro/deAcase_b/a-brl"/>
</dbReference>
<dbReference type="Pfam" id="PF01522">
    <property type="entry name" value="Polysacc_deac_1"/>
    <property type="match status" value="1"/>
</dbReference>
<organism evidence="4 5">
    <name type="scientific">Salimicrobium album</name>
    <dbReference type="NCBI Taxonomy" id="50717"/>
    <lineage>
        <taxon>Bacteria</taxon>
        <taxon>Bacillati</taxon>
        <taxon>Bacillota</taxon>
        <taxon>Bacilli</taxon>
        <taxon>Bacillales</taxon>
        <taxon>Bacillaceae</taxon>
        <taxon>Salimicrobium</taxon>
    </lineage>
</organism>
<evidence type="ECO:0000256" key="2">
    <source>
        <dbReference type="SAM" id="SignalP"/>
    </source>
</evidence>
<feature type="domain" description="NodB homology" evidence="3">
    <location>
        <begin position="89"/>
        <end position="269"/>
    </location>
</feature>
<dbReference type="Proteomes" id="UP000198647">
    <property type="component" value="Unassembled WGS sequence"/>
</dbReference>
<feature type="chain" id="PRO_5047001159" evidence="2">
    <location>
        <begin position="23"/>
        <end position="277"/>
    </location>
</feature>
<dbReference type="EMBL" id="FNOS01000001">
    <property type="protein sequence ID" value="SDX35055.1"/>
    <property type="molecule type" value="Genomic_DNA"/>
</dbReference>
<dbReference type="PROSITE" id="PS51677">
    <property type="entry name" value="NODB"/>
    <property type="match status" value="1"/>
</dbReference>
<name>A0A1H3AZP9_9BACI</name>
<reference evidence="4 5" key="1">
    <citation type="submission" date="2016-10" db="EMBL/GenBank/DDBJ databases">
        <authorList>
            <person name="Varghese N."/>
            <person name="Submissions S."/>
        </authorList>
    </citation>
    <scope>NUCLEOTIDE SEQUENCE [LARGE SCALE GENOMIC DNA]</scope>
    <source>
        <strain evidence="4 5">DSM 20748</strain>
    </source>
</reference>
<feature type="region of interest" description="Disordered" evidence="1">
    <location>
        <begin position="18"/>
        <end position="68"/>
    </location>
</feature>
<gene>
    <name evidence="4" type="ORF">SAMN04488081_0252</name>
</gene>
<dbReference type="Gene3D" id="3.20.20.370">
    <property type="entry name" value="Glycoside hydrolase/deacetylase"/>
    <property type="match status" value="1"/>
</dbReference>
<evidence type="ECO:0000259" key="3">
    <source>
        <dbReference type="PROSITE" id="PS51677"/>
    </source>
</evidence>
<evidence type="ECO:0000256" key="1">
    <source>
        <dbReference type="SAM" id="MobiDB-lite"/>
    </source>
</evidence>